<dbReference type="Pfam" id="PF03279">
    <property type="entry name" value="Lip_A_acyltrans"/>
    <property type="match status" value="1"/>
</dbReference>
<keyword evidence="3" id="KW-0997">Cell inner membrane</keyword>
<dbReference type="EC" id="2.3.1.241" evidence="8"/>
<dbReference type="AlphaFoldDB" id="A0A8E2D6I5"/>
<keyword evidence="2" id="KW-1003">Cell membrane</keyword>
<evidence type="ECO:0000256" key="2">
    <source>
        <dbReference type="ARBA" id="ARBA00022475"/>
    </source>
</evidence>
<dbReference type="PANTHER" id="PTHR30606:SF10">
    <property type="entry name" value="PHOSPHATIDYLINOSITOL MANNOSIDE ACYLTRANSFERASE"/>
    <property type="match status" value="1"/>
</dbReference>
<gene>
    <name evidence="8" type="ORF">F5613_003097</name>
</gene>
<dbReference type="GO" id="GO:0008913">
    <property type="term" value="F:Kdo2-lipid IVA acyltransferase activity"/>
    <property type="evidence" value="ECO:0007669"/>
    <property type="project" value="UniProtKB-EC"/>
</dbReference>
<evidence type="ECO:0000256" key="3">
    <source>
        <dbReference type="ARBA" id="ARBA00022519"/>
    </source>
</evidence>
<sequence>MMNNILYSFLYAWAKLHGVLPMRILYILSDLFYIIIYKLVGYRLKVVRKNMKKSFPDKSAEELKKLEQEFYHHFCDYVVETLKLSHISLEEVQRRAYLSNPELVDDLMEKGHTTFILLMGHYGNWEWFSASSSRFKSARVYQIYRPLTNLAFDRLFVYLRTRFGSLGIKKNDTIRDIMKLKQDKTPSVVIFLADQTPSKANLHYWTNFLNQDSSILTGPERIARKLNLPVIYLDTTKLKRGYYKVDMKLLCESPRETSEFWITEQYARLMEKTILRNPAYWLWTHKRWKHKRPADV</sequence>
<organism evidence="8 9">
    <name type="scientific">Macellibacteroides fermentans</name>
    <dbReference type="NCBI Taxonomy" id="879969"/>
    <lineage>
        <taxon>Bacteria</taxon>
        <taxon>Pseudomonadati</taxon>
        <taxon>Bacteroidota</taxon>
        <taxon>Bacteroidia</taxon>
        <taxon>Bacteroidales</taxon>
        <taxon>Porphyromonadaceae</taxon>
        <taxon>Macellibacteroides</taxon>
    </lineage>
</organism>
<keyword evidence="7" id="KW-0812">Transmembrane</keyword>
<comment type="caution">
    <text evidence="8">The sequence shown here is derived from an EMBL/GenBank/DDBJ whole genome shotgun (WGS) entry which is preliminary data.</text>
</comment>
<keyword evidence="9" id="KW-1185">Reference proteome</keyword>
<evidence type="ECO:0000256" key="1">
    <source>
        <dbReference type="ARBA" id="ARBA00004533"/>
    </source>
</evidence>
<evidence type="ECO:0000256" key="4">
    <source>
        <dbReference type="ARBA" id="ARBA00022679"/>
    </source>
</evidence>
<dbReference type="GO" id="GO:0009247">
    <property type="term" value="P:glycolipid biosynthetic process"/>
    <property type="evidence" value="ECO:0007669"/>
    <property type="project" value="UniProtKB-ARBA"/>
</dbReference>
<name>A0A8E2D6I5_9PORP</name>
<dbReference type="GO" id="GO:0005886">
    <property type="term" value="C:plasma membrane"/>
    <property type="evidence" value="ECO:0007669"/>
    <property type="project" value="UniProtKB-SubCell"/>
</dbReference>
<keyword evidence="4 8" id="KW-0808">Transferase</keyword>
<dbReference type="PANTHER" id="PTHR30606">
    <property type="entry name" value="LIPID A BIOSYNTHESIS LAUROYL ACYLTRANSFERASE"/>
    <property type="match status" value="1"/>
</dbReference>
<dbReference type="CDD" id="cd07984">
    <property type="entry name" value="LPLAT_LABLAT-like"/>
    <property type="match status" value="1"/>
</dbReference>
<evidence type="ECO:0000313" key="9">
    <source>
        <dbReference type="Proteomes" id="UP000574332"/>
    </source>
</evidence>
<feature type="transmembrane region" description="Helical" evidence="7">
    <location>
        <begin position="24"/>
        <end position="44"/>
    </location>
</feature>
<evidence type="ECO:0000256" key="5">
    <source>
        <dbReference type="ARBA" id="ARBA00023136"/>
    </source>
</evidence>
<keyword evidence="5 7" id="KW-0472">Membrane</keyword>
<reference evidence="8 9" key="1">
    <citation type="submission" date="2020-07" db="EMBL/GenBank/DDBJ databases">
        <title>Genomic Encyclopedia of Type Strains, Phase IV (KMG-IV): sequencing the most valuable type-strain genomes for metagenomic binning, comparative biology and taxonomic classification.</title>
        <authorList>
            <person name="Goeker M."/>
        </authorList>
    </citation>
    <scope>NUCLEOTIDE SEQUENCE [LARGE SCALE GENOMIC DNA]</scope>
    <source>
        <strain evidence="8 9">DSM 23697</strain>
    </source>
</reference>
<evidence type="ECO:0000313" key="8">
    <source>
        <dbReference type="EMBL" id="NYI50930.1"/>
    </source>
</evidence>
<keyword evidence="6 8" id="KW-0012">Acyltransferase</keyword>
<protein>
    <submittedName>
        <fullName evidence="8">KDO2-lipid IV(A) lauroyltransferase</fullName>
        <ecNumber evidence="8">2.3.1.241</ecNumber>
    </submittedName>
</protein>
<evidence type="ECO:0000256" key="6">
    <source>
        <dbReference type="ARBA" id="ARBA00023315"/>
    </source>
</evidence>
<dbReference type="RefSeq" id="WP_079684496.1">
    <property type="nucleotide sequence ID" value="NZ_JACCCY010000005.1"/>
</dbReference>
<accession>A0A8E2D6I5</accession>
<evidence type="ECO:0000256" key="7">
    <source>
        <dbReference type="SAM" id="Phobius"/>
    </source>
</evidence>
<dbReference type="Proteomes" id="UP000574332">
    <property type="component" value="Unassembled WGS sequence"/>
</dbReference>
<comment type="subcellular location">
    <subcellularLocation>
        <location evidence="1">Cell inner membrane</location>
    </subcellularLocation>
</comment>
<dbReference type="InterPro" id="IPR004960">
    <property type="entry name" value="LipA_acyltrans"/>
</dbReference>
<keyword evidence="7" id="KW-1133">Transmembrane helix</keyword>
<proteinExistence type="predicted"/>
<dbReference type="EMBL" id="JACCCY010000005">
    <property type="protein sequence ID" value="NYI50930.1"/>
    <property type="molecule type" value="Genomic_DNA"/>
</dbReference>